<evidence type="ECO:0000259" key="1">
    <source>
        <dbReference type="PROSITE" id="PS50022"/>
    </source>
</evidence>
<dbReference type="NCBIfam" id="NF038032">
    <property type="entry name" value="CehA_McbA_metalo"/>
    <property type="match status" value="1"/>
</dbReference>
<evidence type="ECO:0000313" key="3">
    <source>
        <dbReference type="Proteomes" id="UP001596989"/>
    </source>
</evidence>
<organism evidence="2 3">
    <name type="scientific">Paenibacillus chungangensis</name>
    <dbReference type="NCBI Taxonomy" id="696535"/>
    <lineage>
        <taxon>Bacteria</taxon>
        <taxon>Bacillati</taxon>
        <taxon>Bacillota</taxon>
        <taxon>Bacilli</taxon>
        <taxon>Bacillales</taxon>
        <taxon>Paenibacillaceae</taxon>
        <taxon>Paenibacillus</taxon>
    </lineage>
</organism>
<sequence length="647" mass="73816">MARQLEQGQSQNIPLNAERGVNATAEQSLEGHEANKAIDGQADTYWAGGPYYVSWELDLGSRYELEGILLCTGCEPDAYAYYVVQCSEDRLNWQTIAEKRDNRCSAEGERFEIGGTAQYIRITFTYCSSGETVKLRDVQLFGCKAVIESEAEVAVRRSPKLFYAANFDDAHGFEVADIEDGEPGEPTGQVLTGGEVGSYVIYRKVDFTADGVNQLRGMFGFSDMDREKRIKLEVRLDGPDGVCVGTIELFRQWKRWSNLAGDLRHEGQPEQLAGVHDLCLIISEAAEGQSVLIHWLAFVQGTALPVPRPRPADLPEPAGEYQIYYGNLHSHTALSDGIGVPEEAYDFARYTAGIDFLAITEHSNLYDHDLDWKLSRKWRDIQEMAERKTEDDKFLALFGAETTWYNQFGHMNTYAMDCFINTYETRYNDINCYYETIKQYPESIHQWNHPWSCGLRHHDEFEPYDEAVDQVLHLIELNPMESPDKGGLFYYIRALDKGWHVAPVGSQDNHYGQWGSQNTLRTAVLAERLTREHFYDAARRQRVYFTSALHLQVWFRINGEIMGSRLEGGEEVNIAVKASYAQATGRMIVKAELYGEQGRIMEQMELDAAELNWDLNLSAQEKQRYYFVKVYQDDGEFAVTAPIWIKK</sequence>
<dbReference type="SUPFAM" id="SSF49785">
    <property type="entry name" value="Galactose-binding domain-like"/>
    <property type="match status" value="1"/>
</dbReference>
<proteinExistence type="predicted"/>
<dbReference type="CDD" id="cd04084">
    <property type="entry name" value="CBM6_xylanase-like"/>
    <property type="match status" value="1"/>
</dbReference>
<dbReference type="PROSITE" id="PS50022">
    <property type="entry name" value="FA58C_3"/>
    <property type="match status" value="1"/>
</dbReference>
<name>A0ABW3HLX3_9BACL</name>
<dbReference type="SUPFAM" id="SSF89550">
    <property type="entry name" value="PHP domain-like"/>
    <property type="match status" value="1"/>
</dbReference>
<keyword evidence="3" id="KW-1185">Reference proteome</keyword>
<feature type="domain" description="F5/8 type C" evidence="1">
    <location>
        <begin position="2"/>
        <end position="143"/>
    </location>
</feature>
<dbReference type="InterPro" id="IPR016195">
    <property type="entry name" value="Pol/histidinol_Pase-like"/>
</dbReference>
<dbReference type="InterPro" id="IPR000421">
    <property type="entry name" value="FA58C"/>
</dbReference>
<dbReference type="Gene3D" id="3.20.20.140">
    <property type="entry name" value="Metal-dependent hydrolases"/>
    <property type="match status" value="1"/>
</dbReference>
<dbReference type="InterPro" id="IPR005084">
    <property type="entry name" value="CBM6"/>
</dbReference>
<reference evidence="3" key="1">
    <citation type="journal article" date="2019" name="Int. J. Syst. Evol. Microbiol.">
        <title>The Global Catalogue of Microorganisms (GCM) 10K type strain sequencing project: providing services to taxonomists for standard genome sequencing and annotation.</title>
        <authorList>
            <consortium name="The Broad Institute Genomics Platform"/>
            <consortium name="The Broad Institute Genome Sequencing Center for Infectious Disease"/>
            <person name="Wu L."/>
            <person name="Ma J."/>
        </authorList>
    </citation>
    <scope>NUCLEOTIDE SEQUENCE [LARGE SCALE GENOMIC DNA]</scope>
    <source>
        <strain evidence="3">CCUG 59129</strain>
    </source>
</reference>
<dbReference type="Pfam" id="PF03422">
    <property type="entry name" value="CBM_6"/>
    <property type="match status" value="1"/>
</dbReference>
<dbReference type="Gene3D" id="2.60.120.260">
    <property type="entry name" value="Galactose-binding domain-like"/>
    <property type="match status" value="2"/>
</dbReference>
<protein>
    <submittedName>
        <fullName evidence="2">CehA/McbA family metallohydrolase</fullName>
    </submittedName>
</protein>
<accession>A0ABW3HLX3</accession>
<comment type="caution">
    <text evidence="2">The sequence shown here is derived from an EMBL/GenBank/DDBJ whole genome shotgun (WGS) entry which is preliminary data.</text>
</comment>
<dbReference type="InterPro" id="IPR008979">
    <property type="entry name" value="Galactose-bd-like_sf"/>
</dbReference>
<dbReference type="RefSeq" id="WP_377562287.1">
    <property type="nucleotide sequence ID" value="NZ_JBHTJZ010000005.1"/>
</dbReference>
<dbReference type="Proteomes" id="UP001596989">
    <property type="component" value="Unassembled WGS sequence"/>
</dbReference>
<gene>
    <name evidence="2" type="ORF">ACFQ2I_03785</name>
</gene>
<dbReference type="Pfam" id="PF00754">
    <property type="entry name" value="F5_F8_type_C"/>
    <property type="match status" value="1"/>
</dbReference>
<dbReference type="EMBL" id="JBHTJZ010000005">
    <property type="protein sequence ID" value="MFD0958501.1"/>
    <property type="molecule type" value="Genomic_DNA"/>
</dbReference>
<evidence type="ECO:0000313" key="2">
    <source>
        <dbReference type="EMBL" id="MFD0958501.1"/>
    </source>
</evidence>